<dbReference type="AlphaFoldDB" id="A0A0A9HHR3"/>
<sequence length="74" mass="8302">MFPLILCEVPPPCLFCALFSFATLNYGPEFIYYVSYSLIQGLDPLGNKEYPGYFPILWSVTLIFKASCSLMGCS</sequence>
<proteinExistence type="predicted"/>
<protein>
    <submittedName>
        <fullName evidence="1">Uncharacterized protein</fullName>
    </submittedName>
</protein>
<organism evidence="1">
    <name type="scientific">Arundo donax</name>
    <name type="common">Giant reed</name>
    <name type="synonym">Donax arundinaceus</name>
    <dbReference type="NCBI Taxonomy" id="35708"/>
    <lineage>
        <taxon>Eukaryota</taxon>
        <taxon>Viridiplantae</taxon>
        <taxon>Streptophyta</taxon>
        <taxon>Embryophyta</taxon>
        <taxon>Tracheophyta</taxon>
        <taxon>Spermatophyta</taxon>
        <taxon>Magnoliopsida</taxon>
        <taxon>Liliopsida</taxon>
        <taxon>Poales</taxon>
        <taxon>Poaceae</taxon>
        <taxon>PACMAD clade</taxon>
        <taxon>Arundinoideae</taxon>
        <taxon>Arundineae</taxon>
        <taxon>Arundo</taxon>
    </lineage>
</organism>
<evidence type="ECO:0000313" key="1">
    <source>
        <dbReference type="EMBL" id="JAE34401.1"/>
    </source>
</evidence>
<reference evidence="1" key="1">
    <citation type="submission" date="2014-09" db="EMBL/GenBank/DDBJ databases">
        <authorList>
            <person name="Magalhaes I.L.F."/>
            <person name="Oliveira U."/>
            <person name="Santos F.R."/>
            <person name="Vidigal T.H.D.A."/>
            <person name="Brescovit A.D."/>
            <person name="Santos A.J."/>
        </authorList>
    </citation>
    <scope>NUCLEOTIDE SEQUENCE</scope>
    <source>
        <tissue evidence="1">Shoot tissue taken approximately 20 cm above the soil surface</tissue>
    </source>
</reference>
<name>A0A0A9HHR3_ARUDO</name>
<accession>A0A0A9HHR3</accession>
<dbReference type="EMBL" id="GBRH01163495">
    <property type="protein sequence ID" value="JAE34401.1"/>
    <property type="molecule type" value="Transcribed_RNA"/>
</dbReference>
<reference evidence="1" key="2">
    <citation type="journal article" date="2015" name="Data Brief">
        <title>Shoot transcriptome of the giant reed, Arundo donax.</title>
        <authorList>
            <person name="Barrero R.A."/>
            <person name="Guerrero F.D."/>
            <person name="Moolhuijzen P."/>
            <person name="Goolsby J.A."/>
            <person name="Tidwell J."/>
            <person name="Bellgard S.E."/>
            <person name="Bellgard M.I."/>
        </authorList>
    </citation>
    <scope>NUCLEOTIDE SEQUENCE</scope>
    <source>
        <tissue evidence="1">Shoot tissue taken approximately 20 cm above the soil surface</tissue>
    </source>
</reference>